<evidence type="ECO:0000259" key="7">
    <source>
        <dbReference type="PROSITE" id="PS50982"/>
    </source>
</evidence>
<sequence length="274" mass="32068">MEESELNPPDWLPDGWIMEVRKGKKGFTYRYYTCPISGNTFCSKEEVFCYLTNIEPVPRARTIKSFEDNDQKLVLEVKDSLKWLPRGWVIEIRVRETSEKGQEKYKCYKHQSTGSIFYCKEEVLKFHEKENSYDCSASTGSGYCKRKPDENLLSRIEYSPEDLPYGWIKETKYRRNVDTETHTRQDPYYIHPESGYVFRTLKDCFLYINDGVLSKYASKPRRHSICDILSLGNDSPDSTSPKKGRSEGKDCEDIPLSKPDSRVKQEVDEDTLHR</sequence>
<keyword evidence="4" id="KW-0804">Transcription</keyword>
<dbReference type="GO" id="GO:0005634">
    <property type="term" value="C:nucleus"/>
    <property type="evidence" value="ECO:0007669"/>
    <property type="project" value="UniProtKB-SubCell"/>
</dbReference>
<evidence type="ECO:0000313" key="9">
    <source>
        <dbReference type="Proteomes" id="UP001327560"/>
    </source>
</evidence>
<dbReference type="PANTHER" id="PTHR34067">
    <property type="entry name" value="OS04G0193200 PROTEIN"/>
    <property type="match status" value="1"/>
</dbReference>
<protein>
    <recommendedName>
        <fullName evidence="7">MBD domain-containing protein</fullName>
    </recommendedName>
</protein>
<keyword evidence="5" id="KW-0539">Nucleus</keyword>
<dbReference type="SUPFAM" id="SSF54171">
    <property type="entry name" value="DNA-binding domain"/>
    <property type="match status" value="3"/>
</dbReference>
<keyword evidence="3" id="KW-0238">DNA-binding</keyword>
<evidence type="ECO:0000256" key="3">
    <source>
        <dbReference type="ARBA" id="ARBA00023125"/>
    </source>
</evidence>
<reference evidence="8 9" key="1">
    <citation type="submission" date="2023-10" db="EMBL/GenBank/DDBJ databases">
        <title>Chromosome-scale genome assembly provides insights into flower coloration mechanisms of Canna indica.</title>
        <authorList>
            <person name="Li C."/>
        </authorList>
    </citation>
    <scope>NUCLEOTIDE SEQUENCE [LARGE SCALE GENOMIC DNA]</scope>
    <source>
        <tissue evidence="8">Flower</tissue>
    </source>
</reference>
<proteinExistence type="predicted"/>
<evidence type="ECO:0000256" key="5">
    <source>
        <dbReference type="ARBA" id="ARBA00023242"/>
    </source>
</evidence>
<evidence type="ECO:0000256" key="6">
    <source>
        <dbReference type="SAM" id="MobiDB-lite"/>
    </source>
</evidence>
<comment type="subcellular location">
    <subcellularLocation>
        <location evidence="1">Nucleus</location>
    </subcellularLocation>
</comment>
<keyword evidence="9" id="KW-1185">Reference proteome</keyword>
<dbReference type="PROSITE" id="PS50982">
    <property type="entry name" value="MBD"/>
    <property type="match status" value="2"/>
</dbReference>
<feature type="compositionally biased region" description="Basic and acidic residues" evidence="6">
    <location>
        <begin position="259"/>
        <end position="274"/>
    </location>
</feature>
<evidence type="ECO:0000256" key="4">
    <source>
        <dbReference type="ARBA" id="ARBA00023163"/>
    </source>
</evidence>
<feature type="domain" description="MBD" evidence="7">
    <location>
        <begin position="2"/>
        <end position="73"/>
    </location>
</feature>
<dbReference type="AlphaFoldDB" id="A0AAQ3L036"/>
<feature type="region of interest" description="Disordered" evidence="6">
    <location>
        <begin position="228"/>
        <end position="274"/>
    </location>
</feature>
<evidence type="ECO:0000256" key="1">
    <source>
        <dbReference type="ARBA" id="ARBA00004123"/>
    </source>
</evidence>
<dbReference type="InterPro" id="IPR001739">
    <property type="entry name" value="Methyl_CpG_DNA-bd"/>
</dbReference>
<dbReference type="PANTHER" id="PTHR34067:SF20">
    <property type="entry name" value="OS08G0206700 PROTEIN"/>
    <property type="match status" value="1"/>
</dbReference>
<feature type="compositionally biased region" description="Polar residues" evidence="6">
    <location>
        <begin position="232"/>
        <end position="241"/>
    </location>
</feature>
<evidence type="ECO:0000313" key="8">
    <source>
        <dbReference type="EMBL" id="WOL18222.1"/>
    </source>
</evidence>
<accession>A0AAQ3L036</accession>
<evidence type="ECO:0000256" key="2">
    <source>
        <dbReference type="ARBA" id="ARBA00023015"/>
    </source>
</evidence>
<keyword evidence="2" id="KW-0805">Transcription regulation</keyword>
<name>A0AAQ3L036_9LILI</name>
<dbReference type="InterPro" id="IPR038945">
    <property type="entry name" value="MBD13-like"/>
</dbReference>
<dbReference type="Proteomes" id="UP001327560">
    <property type="component" value="Chromosome 8"/>
</dbReference>
<dbReference type="InterPro" id="IPR016177">
    <property type="entry name" value="DNA-bd_dom_sf"/>
</dbReference>
<dbReference type="EMBL" id="CP136897">
    <property type="protein sequence ID" value="WOL18222.1"/>
    <property type="molecule type" value="Genomic_DNA"/>
</dbReference>
<feature type="domain" description="MBD" evidence="7">
    <location>
        <begin position="153"/>
        <end position="223"/>
    </location>
</feature>
<gene>
    <name evidence="8" type="ORF">Cni_G27015</name>
</gene>
<organism evidence="8 9">
    <name type="scientific">Canna indica</name>
    <name type="common">Indian-shot</name>
    <dbReference type="NCBI Taxonomy" id="4628"/>
    <lineage>
        <taxon>Eukaryota</taxon>
        <taxon>Viridiplantae</taxon>
        <taxon>Streptophyta</taxon>
        <taxon>Embryophyta</taxon>
        <taxon>Tracheophyta</taxon>
        <taxon>Spermatophyta</taxon>
        <taxon>Magnoliopsida</taxon>
        <taxon>Liliopsida</taxon>
        <taxon>Zingiberales</taxon>
        <taxon>Cannaceae</taxon>
        <taxon>Canna</taxon>
    </lineage>
</organism>
<dbReference type="GO" id="GO:0003677">
    <property type="term" value="F:DNA binding"/>
    <property type="evidence" value="ECO:0007669"/>
    <property type="project" value="UniProtKB-KW"/>
</dbReference>
<dbReference type="Gene3D" id="3.30.890.10">
    <property type="entry name" value="Methyl-cpg-binding Protein 2, Chain A"/>
    <property type="match status" value="3"/>
</dbReference>